<dbReference type="Pfam" id="PF08543">
    <property type="entry name" value="Phos_pyr_kin"/>
    <property type="match status" value="1"/>
</dbReference>
<comment type="caution">
    <text evidence="7">The sequence shown here is derived from an EMBL/GenBank/DDBJ whole genome shotgun (WGS) entry which is preliminary data.</text>
</comment>
<dbReference type="InterPro" id="IPR004625">
    <property type="entry name" value="PyrdxlKinase"/>
</dbReference>
<evidence type="ECO:0000256" key="4">
    <source>
        <dbReference type="ARBA" id="ARBA00022777"/>
    </source>
</evidence>
<evidence type="ECO:0000256" key="5">
    <source>
        <dbReference type="ARBA" id="ARBA00022840"/>
    </source>
</evidence>
<proteinExistence type="predicted"/>
<dbReference type="PANTHER" id="PTHR10534:SF2">
    <property type="entry name" value="PYRIDOXAL KINASE"/>
    <property type="match status" value="1"/>
</dbReference>
<dbReference type="GO" id="GO:0005524">
    <property type="term" value="F:ATP binding"/>
    <property type="evidence" value="ECO:0007669"/>
    <property type="project" value="UniProtKB-KW"/>
</dbReference>
<dbReference type="EMBL" id="DXHU01000007">
    <property type="protein sequence ID" value="HIV98581.1"/>
    <property type="molecule type" value="Genomic_DNA"/>
</dbReference>
<name>A0A9D1TN59_9SPIO</name>
<dbReference type="AlphaFoldDB" id="A0A9D1TN59"/>
<organism evidence="7 8">
    <name type="scientific">Candidatus Ornithospirochaeta avicola</name>
    <dbReference type="NCBI Taxonomy" id="2840896"/>
    <lineage>
        <taxon>Bacteria</taxon>
        <taxon>Pseudomonadati</taxon>
        <taxon>Spirochaetota</taxon>
        <taxon>Spirochaetia</taxon>
        <taxon>Spirochaetales</taxon>
        <taxon>Spirochaetaceae</taxon>
        <taxon>Spirochaetaceae incertae sedis</taxon>
        <taxon>Candidatus Ornithospirochaeta</taxon>
    </lineage>
</organism>
<reference evidence="7" key="1">
    <citation type="journal article" date="2021" name="PeerJ">
        <title>Extensive microbial diversity within the chicken gut microbiome revealed by metagenomics and culture.</title>
        <authorList>
            <person name="Gilroy R."/>
            <person name="Ravi A."/>
            <person name="Getino M."/>
            <person name="Pursley I."/>
            <person name="Horton D.L."/>
            <person name="Alikhan N.F."/>
            <person name="Baker D."/>
            <person name="Gharbi K."/>
            <person name="Hall N."/>
            <person name="Watson M."/>
            <person name="Adriaenssens E.M."/>
            <person name="Foster-Nyarko E."/>
            <person name="Jarju S."/>
            <person name="Secka A."/>
            <person name="Antonio M."/>
            <person name="Oren A."/>
            <person name="Chaudhuri R.R."/>
            <person name="La Ragione R."/>
            <person name="Hildebrand F."/>
            <person name="Pallen M.J."/>
        </authorList>
    </citation>
    <scope>NUCLEOTIDE SEQUENCE</scope>
    <source>
        <strain evidence="7">Gambia11-129</strain>
    </source>
</reference>
<keyword evidence="3" id="KW-0547">Nucleotide-binding</keyword>
<dbReference type="EC" id="2.7.1.35" evidence="1"/>
<dbReference type="SUPFAM" id="SSF53613">
    <property type="entry name" value="Ribokinase-like"/>
    <property type="match status" value="1"/>
</dbReference>
<evidence type="ECO:0000256" key="2">
    <source>
        <dbReference type="ARBA" id="ARBA00022679"/>
    </source>
</evidence>
<dbReference type="GO" id="GO:0005829">
    <property type="term" value="C:cytosol"/>
    <property type="evidence" value="ECO:0007669"/>
    <property type="project" value="TreeGrafter"/>
</dbReference>
<sequence length="271" mass="29768">MNKVILLHDYSCFSKSSLTLIAPALESRGIETFSIPLSLLSTQTDGFDSILSYSLEDKTELIYEKVKSYSYSFSALYSGFISSVEEGRIILRIAEKEGCLFLLDPAFADNGEIYQTLDESVVSFFKSAVKKADIITPNVTEAEMLTDSERKKEYSNSDIEHLVRKLNAIGSYCGVITSIPLSVSSLANCAYKDGEIRIFSFEDQGLSYPGCGDFFASCLLAFLLEGKPFFPSSHDAGLAVSRALSSSIASKRERRMGLSVSSALEALRSFL</sequence>
<evidence type="ECO:0000313" key="8">
    <source>
        <dbReference type="Proteomes" id="UP000823936"/>
    </source>
</evidence>
<evidence type="ECO:0000256" key="3">
    <source>
        <dbReference type="ARBA" id="ARBA00022741"/>
    </source>
</evidence>
<dbReference type="InterPro" id="IPR029056">
    <property type="entry name" value="Ribokinase-like"/>
</dbReference>
<accession>A0A9D1TN59</accession>
<keyword evidence="5" id="KW-0067">ATP-binding</keyword>
<dbReference type="Proteomes" id="UP000823936">
    <property type="component" value="Unassembled WGS sequence"/>
</dbReference>
<dbReference type="Gene3D" id="3.40.1190.20">
    <property type="match status" value="1"/>
</dbReference>
<reference evidence="7" key="2">
    <citation type="submission" date="2021-04" db="EMBL/GenBank/DDBJ databases">
        <authorList>
            <person name="Gilroy R."/>
        </authorList>
    </citation>
    <scope>NUCLEOTIDE SEQUENCE</scope>
    <source>
        <strain evidence="7">Gambia11-129</strain>
    </source>
</reference>
<dbReference type="InterPro" id="IPR013749">
    <property type="entry name" value="PM/HMP-P_kinase-1"/>
</dbReference>
<dbReference type="GO" id="GO:0008478">
    <property type="term" value="F:pyridoxal kinase activity"/>
    <property type="evidence" value="ECO:0007669"/>
    <property type="project" value="UniProtKB-EC"/>
</dbReference>
<protein>
    <recommendedName>
        <fullName evidence="1">pyridoxal kinase</fullName>
        <ecNumber evidence="1">2.7.1.35</ecNumber>
    </recommendedName>
</protein>
<dbReference type="PANTHER" id="PTHR10534">
    <property type="entry name" value="PYRIDOXAL KINASE"/>
    <property type="match status" value="1"/>
</dbReference>
<keyword evidence="4 7" id="KW-0418">Kinase</keyword>
<evidence type="ECO:0000259" key="6">
    <source>
        <dbReference type="Pfam" id="PF08543"/>
    </source>
</evidence>
<keyword evidence="2 7" id="KW-0808">Transferase</keyword>
<feature type="domain" description="Pyridoxamine kinase/Phosphomethylpyrimidine kinase" evidence="6">
    <location>
        <begin position="72"/>
        <end position="250"/>
    </location>
</feature>
<gene>
    <name evidence="7" type="ORF">IAB12_02230</name>
</gene>
<evidence type="ECO:0000313" key="7">
    <source>
        <dbReference type="EMBL" id="HIV98581.1"/>
    </source>
</evidence>
<dbReference type="GO" id="GO:0009443">
    <property type="term" value="P:pyridoxal 5'-phosphate salvage"/>
    <property type="evidence" value="ECO:0007669"/>
    <property type="project" value="InterPro"/>
</dbReference>
<evidence type="ECO:0000256" key="1">
    <source>
        <dbReference type="ARBA" id="ARBA00012104"/>
    </source>
</evidence>